<gene>
    <name evidence="1" type="ORF">TCNE_LOCUS16420</name>
</gene>
<evidence type="ECO:0000313" key="3">
    <source>
        <dbReference type="WBParaSite" id="TCNE_0001642101-mRNA-1"/>
    </source>
</evidence>
<dbReference type="EMBL" id="UYWY01023574">
    <property type="protein sequence ID" value="VDM47741.1"/>
    <property type="molecule type" value="Genomic_DNA"/>
</dbReference>
<protein>
    <submittedName>
        <fullName evidence="3">Transposase</fullName>
    </submittedName>
</protein>
<evidence type="ECO:0000313" key="1">
    <source>
        <dbReference type="EMBL" id="VDM47741.1"/>
    </source>
</evidence>
<keyword evidence="2" id="KW-1185">Reference proteome</keyword>
<dbReference type="AlphaFoldDB" id="A0A183V6Q0"/>
<accession>A0A183V6Q0</accession>
<proteinExistence type="predicted"/>
<evidence type="ECO:0000313" key="2">
    <source>
        <dbReference type="Proteomes" id="UP000050794"/>
    </source>
</evidence>
<organism evidence="2 3">
    <name type="scientific">Toxocara canis</name>
    <name type="common">Canine roundworm</name>
    <dbReference type="NCBI Taxonomy" id="6265"/>
    <lineage>
        <taxon>Eukaryota</taxon>
        <taxon>Metazoa</taxon>
        <taxon>Ecdysozoa</taxon>
        <taxon>Nematoda</taxon>
        <taxon>Chromadorea</taxon>
        <taxon>Rhabditida</taxon>
        <taxon>Spirurina</taxon>
        <taxon>Ascaridomorpha</taxon>
        <taxon>Ascaridoidea</taxon>
        <taxon>Toxocaridae</taxon>
        <taxon>Toxocara</taxon>
    </lineage>
</organism>
<sequence>MLETECVLTDSLTQWLGSARQWMDDTPKRRSAANATRQRHARFAITPTCRSGAQQPRSAIQMQQLQHLALYRFVECYTPSAISPPKNCRN</sequence>
<dbReference type="WBParaSite" id="TCNE_0001642101-mRNA-1">
    <property type="protein sequence ID" value="TCNE_0001642101-mRNA-1"/>
    <property type="gene ID" value="TCNE_0001642101"/>
</dbReference>
<name>A0A183V6Q0_TOXCA</name>
<reference evidence="3" key="1">
    <citation type="submission" date="2016-06" db="UniProtKB">
        <authorList>
            <consortium name="WormBaseParasite"/>
        </authorList>
    </citation>
    <scope>IDENTIFICATION</scope>
</reference>
<reference evidence="1 2" key="2">
    <citation type="submission" date="2018-11" db="EMBL/GenBank/DDBJ databases">
        <authorList>
            <consortium name="Pathogen Informatics"/>
        </authorList>
    </citation>
    <scope>NUCLEOTIDE SEQUENCE [LARGE SCALE GENOMIC DNA]</scope>
</reference>
<dbReference type="Proteomes" id="UP000050794">
    <property type="component" value="Unassembled WGS sequence"/>
</dbReference>